<feature type="compositionally biased region" description="Basic and acidic residues" evidence="1">
    <location>
        <begin position="633"/>
        <end position="647"/>
    </location>
</feature>
<keyword evidence="2" id="KW-0732">Signal</keyword>
<feature type="region of interest" description="Disordered" evidence="1">
    <location>
        <begin position="310"/>
        <end position="351"/>
    </location>
</feature>
<protein>
    <submittedName>
        <fullName evidence="3">Mastermind-like protein 2</fullName>
    </submittedName>
</protein>
<dbReference type="EMBL" id="AP029266">
    <property type="protein sequence ID" value="BFG02130.1"/>
    <property type="molecule type" value="Genomic_DNA"/>
</dbReference>
<evidence type="ECO:0000313" key="3">
    <source>
        <dbReference type="EMBL" id="BFG02130.1"/>
    </source>
</evidence>
<evidence type="ECO:0000313" key="4">
    <source>
        <dbReference type="Proteomes" id="UP001500889"/>
    </source>
</evidence>
<keyword evidence="4" id="KW-1185">Reference proteome</keyword>
<feature type="compositionally biased region" description="Basic and acidic residues" evidence="1">
    <location>
        <begin position="510"/>
        <end position="532"/>
    </location>
</feature>
<feature type="signal peptide" evidence="2">
    <location>
        <begin position="1"/>
        <end position="22"/>
    </location>
</feature>
<feature type="compositionally biased region" description="Low complexity" evidence="1">
    <location>
        <begin position="608"/>
        <end position="619"/>
    </location>
</feature>
<feature type="compositionally biased region" description="Low complexity" evidence="1">
    <location>
        <begin position="340"/>
        <end position="351"/>
    </location>
</feature>
<feature type="compositionally biased region" description="Basic and acidic residues" evidence="1">
    <location>
        <begin position="234"/>
        <end position="248"/>
    </location>
</feature>
<feature type="compositionally biased region" description="Low complexity" evidence="1">
    <location>
        <begin position="652"/>
        <end position="671"/>
    </location>
</feature>
<feature type="region of interest" description="Disordered" evidence="1">
    <location>
        <begin position="228"/>
        <end position="249"/>
    </location>
</feature>
<feature type="region of interest" description="Disordered" evidence="1">
    <location>
        <begin position="371"/>
        <end position="427"/>
    </location>
</feature>
<feature type="chain" id="PRO_5043863238" evidence="2">
    <location>
        <begin position="23"/>
        <end position="715"/>
    </location>
</feature>
<accession>A0AAU9G2L5</accession>
<evidence type="ECO:0000256" key="2">
    <source>
        <dbReference type="SAM" id="SignalP"/>
    </source>
</evidence>
<feature type="compositionally biased region" description="Low complexity" evidence="1">
    <location>
        <begin position="539"/>
        <end position="586"/>
    </location>
</feature>
<feature type="region of interest" description="Disordered" evidence="1">
    <location>
        <begin position="510"/>
        <end position="671"/>
    </location>
</feature>
<dbReference type="Proteomes" id="UP001500889">
    <property type="component" value="Chromosome A"/>
</dbReference>
<dbReference type="AlphaFoldDB" id="A0AAU9G2L5"/>
<proteinExistence type="predicted"/>
<reference evidence="3 4" key="1">
    <citation type="submission" date="2024-02" db="EMBL/GenBank/DDBJ databases">
        <title>A chromosome-level genome assembly of Drosophila madeirensis, a fruit fly species endemic to Madeira island.</title>
        <authorList>
            <person name="Tomihara K."/>
            <person name="Llopart A."/>
            <person name="Yamamoto D."/>
        </authorList>
    </citation>
    <scope>NUCLEOTIDE SEQUENCE [LARGE SCALE GENOMIC DNA]</scope>
    <source>
        <strain evidence="3 4">RF1</strain>
    </source>
</reference>
<feature type="compositionally biased region" description="Low complexity" evidence="1">
    <location>
        <begin position="391"/>
        <end position="417"/>
    </location>
</feature>
<gene>
    <name evidence="3" type="ORF">DMAD_01720</name>
</gene>
<evidence type="ECO:0000256" key="1">
    <source>
        <dbReference type="SAM" id="MobiDB-lite"/>
    </source>
</evidence>
<name>A0AAU9G2L5_DROMD</name>
<feature type="compositionally biased region" description="Pro residues" evidence="1">
    <location>
        <begin position="330"/>
        <end position="339"/>
    </location>
</feature>
<sequence length="715" mass="78281">MSRNLGCLLGLLLVAFLHSGQAIVGAGAARDLVLTPKQGMQATGKRIYYEEQEQEQQHVRERDVRPWERTLKHVTYVTLFTDAAAGAAAGNLSQLHEYHEFLQTPYVPVDPSAQSATAATPSRFGDIITLATGRLEQLPNNGSYRFVEGTGTGSGTGTGQRRALWQVQRIRHRDGDKGRHYHYEIRFSVTPLLPPRTAAPSYQMSYIQKESDYPGSYARLAHEALGLGGFPAQRRNDREREREREREQSQATFIHDIFQPPPPPKLNIGEYLQGGAAPPHPMPLPGGGLFQLGLGRSNFLAPTTFRPNYPTVRLGPEHPGLDTTAIRYPEAPPPPPPESAAPTPAAAAAAAPLSGGVTHHFHHHFYVAPGSGAVSSTQSPPRAASGYYHYQRQQQQQQQQQQQRQPVHFPSSSSGSHESYESNEDPEQELLIRSPQIFGQASKYQTAKLPPLIIYAAAGIPQPNEHEDKSFVQSEPLEETVYRYSEPDPLYVHQNPIDVLHLDEQRLELERDKDRDSDREQEQQEEEQKRASSLDQPEVATTTEVPPATTTTTTTASSSSSSSTVATPTTPAPTVSSASSFVSTSTHFSPLRNLSRYRTSPRITAGRSTTTTTSTTSSTAAPALSKWARRRKEQQDSKAKGSDRHEAYVNSTTAAPAAPSTTAATPTPAVAPLRSDVVEVLTQKSVSRSVSIKVGDNGEEIPFIVDDDENEVSFA</sequence>
<organism evidence="3 4">
    <name type="scientific">Drosophila madeirensis</name>
    <name type="common">Fruit fly</name>
    <dbReference type="NCBI Taxonomy" id="30013"/>
    <lineage>
        <taxon>Eukaryota</taxon>
        <taxon>Metazoa</taxon>
        <taxon>Ecdysozoa</taxon>
        <taxon>Arthropoda</taxon>
        <taxon>Hexapoda</taxon>
        <taxon>Insecta</taxon>
        <taxon>Pterygota</taxon>
        <taxon>Neoptera</taxon>
        <taxon>Endopterygota</taxon>
        <taxon>Diptera</taxon>
        <taxon>Brachycera</taxon>
        <taxon>Muscomorpha</taxon>
        <taxon>Ephydroidea</taxon>
        <taxon>Drosophilidae</taxon>
        <taxon>Drosophila</taxon>
        <taxon>Sophophora</taxon>
    </lineage>
</organism>